<dbReference type="SUPFAM" id="SSF51197">
    <property type="entry name" value="Clavaminate synthase-like"/>
    <property type="match status" value="1"/>
</dbReference>
<dbReference type="Proteomes" id="UP000754644">
    <property type="component" value="Unassembled WGS sequence"/>
</dbReference>
<name>A0A972VXG5_9GAMM</name>
<dbReference type="Gene3D" id="2.60.120.620">
    <property type="entry name" value="q2cbj1_9rhob like domain"/>
    <property type="match status" value="1"/>
</dbReference>
<dbReference type="GO" id="GO:0016706">
    <property type="term" value="F:2-oxoglutarate-dependent dioxygenase activity"/>
    <property type="evidence" value="ECO:0007669"/>
    <property type="project" value="UniProtKB-ARBA"/>
</dbReference>
<evidence type="ECO:0000313" key="1">
    <source>
        <dbReference type="EMBL" id="NQV65381.1"/>
    </source>
</evidence>
<gene>
    <name evidence="1" type="ORF">HQ497_08445</name>
</gene>
<organism evidence="1 2">
    <name type="scientific">SAR86 cluster bacterium</name>
    <dbReference type="NCBI Taxonomy" id="2030880"/>
    <lineage>
        <taxon>Bacteria</taxon>
        <taxon>Pseudomonadati</taxon>
        <taxon>Pseudomonadota</taxon>
        <taxon>Gammaproteobacteria</taxon>
        <taxon>SAR86 cluster</taxon>
    </lineage>
</organism>
<protein>
    <submittedName>
        <fullName evidence="1">Phytanoyl-CoA dioxygenase family protein</fullName>
    </submittedName>
</protein>
<dbReference type="InterPro" id="IPR008775">
    <property type="entry name" value="Phytyl_CoA_dOase-like"/>
</dbReference>
<dbReference type="PANTHER" id="PTHR31630">
    <property type="entry name" value="PHYTANOYL-COA DIOXYGENASE-RELATED-RELATED"/>
    <property type="match status" value="1"/>
</dbReference>
<accession>A0A972VXG5</accession>
<dbReference type="Pfam" id="PF05721">
    <property type="entry name" value="PhyH"/>
    <property type="match status" value="1"/>
</dbReference>
<dbReference type="AlphaFoldDB" id="A0A972VXG5"/>
<proteinExistence type="predicted"/>
<keyword evidence="1" id="KW-0223">Dioxygenase</keyword>
<reference evidence="1" key="1">
    <citation type="submission" date="2020-05" db="EMBL/GenBank/DDBJ databases">
        <title>Sulfur intermediates as new biogeochemical hubs in an aquatic model microbial ecosystem.</title>
        <authorList>
            <person name="Vigneron A."/>
        </authorList>
    </citation>
    <scope>NUCLEOTIDE SEQUENCE</scope>
    <source>
        <strain evidence="1">Bin.250</strain>
    </source>
</reference>
<dbReference type="EMBL" id="JABMOJ010000314">
    <property type="protein sequence ID" value="NQV65381.1"/>
    <property type="molecule type" value="Genomic_DNA"/>
</dbReference>
<comment type="caution">
    <text evidence="1">The sequence shown here is derived from an EMBL/GenBank/DDBJ whole genome shotgun (WGS) entry which is preliminary data.</text>
</comment>
<sequence length="315" mass="35006">MILSDEQISFFKAKGYLIVPGAMAQDQCEKVRELMWQGLPINAAIQADDPTSQIGPFKTTDESTDTRHVRQGYRWLNRFLGVSPEVIKLIYSESICAMATQLLGGHLRQAVANGLPMGSYGNAWPGGPTDPATGNEGARGVYCTLPYGNRAVEPDQCHTDGHPFQLGVVGLIGDCPQDGGGFKVWPGSHERLYPTFALRYDQPRIPYYEHLPSYKGIAHSPEYLQEIAKLNEELKPVECWGKAGDIVFWHHRLAHMAGHNYTNTLRQAVLADFWTTDLDALRGTPAQGDMWRDWSEQVQQCKGGYSTALAVAQRL</sequence>
<evidence type="ECO:0000313" key="2">
    <source>
        <dbReference type="Proteomes" id="UP000754644"/>
    </source>
</evidence>
<keyword evidence="1" id="KW-0560">Oxidoreductase</keyword>